<accession>A0ABY1QQZ3</accession>
<comment type="caution">
    <text evidence="1">The sequence shown here is derived from an EMBL/GenBank/DDBJ whole genome shotgun (WGS) entry which is preliminary data.</text>
</comment>
<organism evidence="1 2">
    <name type="scientific">Neorhodopirellula lusitana</name>
    <dbReference type="NCBI Taxonomy" id="445327"/>
    <lineage>
        <taxon>Bacteria</taxon>
        <taxon>Pseudomonadati</taxon>
        <taxon>Planctomycetota</taxon>
        <taxon>Planctomycetia</taxon>
        <taxon>Pirellulales</taxon>
        <taxon>Pirellulaceae</taxon>
        <taxon>Neorhodopirellula</taxon>
    </lineage>
</organism>
<reference evidence="1 2" key="1">
    <citation type="submission" date="2017-05" db="EMBL/GenBank/DDBJ databases">
        <authorList>
            <person name="Varghese N."/>
            <person name="Submissions S."/>
        </authorList>
    </citation>
    <scope>NUCLEOTIDE SEQUENCE [LARGE SCALE GENOMIC DNA]</scope>
    <source>
        <strain evidence="1 2">DSM 25457</strain>
    </source>
</reference>
<keyword evidence="2" id="KW-1185">Reference proteome</keyword>
<evidence type="ECO:0000313" key="1">
    <source>
        <dbReference type="EMBL" id="SMP77875.1"/>
    </source>
</evidence>
<proteinExistence type="predicted"/>
<sequence length="43" mass="4748">MHEGCSAFERINDESYPPTRLKVAGISPQQFVPGINPAPRLSH</sequence>
<dbReference type="EMBL" id="FXUG01000024">
    <property type="protein sequence ID" value="SMP77875.1"/>
    <property type="molecule type" value="Genomic_DNA"/>
</dbReference>
<dbReference type="Proteomes" id="UP001158067">
    <property type="component" value="Unassembled WGS sequence"/>
</dbReference>
<name>A0ABY1QQZ3_9BACT</name>
<gene>
    <name evidence="1" type="ORF">SAMN06265222_1247</name>
</gene>
<evidence type="ECO:0000313" key="2">
    <source>
        <dbReference type="Proteomes" id="UP001158067"/>
    </source>
</evidence>
<protein>
    <submittedName>
        <fullName evidence="1">Uncharacterized protein</fullName>
    </submittedName>
</protein>